<dbReference type="InterPro" id="IPR029058">
    <property type="entry name" value="AB_hydrolase_fold"/>
</dbReference>
<sequence>MVFAHGFGTDQTAWKDIVPAFSDSYKIVLFDYVGANEATTPYFNPRKYKQLYAYADDILDIFEELHLKDVFFVGHSAGGMSGTLAAIQEPDWFSQLILLNASPCYLDEESYKGGFSHEVLDGLFKQMESNFHAWASGFAPMVMANTDRPQFADAFTKTLTGMRPDVALAIAKLIFHSDHRKDITKLTHKTLLVQATEDYAVPNDVGYYMEKHMPNAVLAFVETEGHLPHISDPDKVIKAIKPFLN</sequence>
<dbReference type="InterPro" id="IPR000073">
    <property type="entry name" value="AB_hydrolase_1"/>
</dbReference>
<proteinExistence type="inferred from homology"/>
<dbReference type="AlphaFoldDB" id="A0A6L9LFI5"/>
<protein>
    <submittedName>
        <fullName evidence="4">Alpha/beta hydrolase</fullName>
    </submittedName>
</protein>
<name>A0A6L9LFI5_9BACT</name>
<dbReference type="Gene3D" id="3.40.50.1820">
    <property type="entry name" value="alpha/beta hydrolase"/>
    <property type="match status" value="1"/>
</dbReference>
<reference evidence="4 5" key="1">
    <citation type="submission" date="2020-02" db="EMBL/GenBank/DDBJ databases">
        <title>Draft genome sequence of two Spirosoma agri KCTC 52727 and Spirosoma terrae KCTC 52035.</title>
        <authorList>
            <person name="Rojas J."/>
            <person name="Ambika Manirajan B."/>
            <person name="Suarez C."/>
            <person name="Ratering S."/>
            <person name="Schnell S."/>
        </authorList>
    </citation>
    <scope>NUCLEOTIDE SEQUENCE [LARGE SCALE GENOMIC DNA]</scope>
    <source>
        <strain evidence="4 5">KCTC 52035</strain>
    </source>
</reference>
<accession>A0A6L9LFI5</accession>
<evidence type="ECO:0000313" key="4">
    <source>
        <dbReference type="EMBL" id="NDU99130.1"/>
    </source>
</evidence>
<dbReference type="PANTHER" id="PTHR43039">
    <property type="entry name" value="ESTERASE-RELATED"/>
    <property type="match status" value="1"/>
</dbReference>
<dbReference type="PRINTS" id="PR00111">
    <property type="entry name" value="ABHYDROLASE"/>
</dbReference>
<evidence type="ECO:0000256" key="2">
    <source>
        <dbReference type="ARBA" id="ARBA00022801"/>
    </source>
</evidence>
<keyword evidence="2 4" id="KW-0378">Hydrolase</keyword>
<keyword evidence="5" id="KW-1185">Reference proteome</keyword>
<feature type="domain" description="AB hydrolase-1" evidence="3">
    <location>
        <begin position="1"/>
        <end position="238"/>
    </location>
</feature>
<evidence type="ECO:0000313" key="5">
    <source>
        <dbReference type="Proteomes" id="UP000474175"/>
    </source>
</evidence>
<dbReference type="SUPFAM" id="SSF53474">
    <property type="entry name" value="alpha/beta-Hydrolases"/>
    <property type="match status" value="1"/>
</dbReference>
<dbReference type="Pfam" id="PF12697">
    <property type="entry name" value="Abhydrolase_6"/>
    <property type="match status" value="1"/>
</dbReference>
<dbReference type="GO" id="GO:0016787">
    <property type="term" value="F:hydrolase activity"/>
    <property type="evidence" value="ECO:0007669"/>
    <property type="project" value="UniProtKB-KW"/>
</dbReference>
<dbReference type="EMBL" id="JAAFZH010000024">
    <property type="protein sequence ID" value="NDU99130.1"/>
    <property type="molecule type" value="Genomic_DNA"/>
</dbReference>
<dbReference type="FunFam" id="3.40.50.1820:FF:000042">
    <property type="entry name" value="probable strigolactone esterase DAD2"/>
    <property type="match status" value="1"/>
</dbReference>
<evidence type="ECO:0000256" key="1">
    <source>
        <dbReference type="ARBA" id="ARBA00008645"/>
    </source>
</evidence>
<gene>
    <name evidence="4" type="ORF">GK108_29905</name>
</gene>
<organism evidence="4 5">
    <name type="scientific">Spirosoma terrae</name>
    <dbReference type="NCBI Taxonomy" id="1968276"/>
    <lineage>
        <taxon>Bacteria</taxon>
        <taxon>Pseudomonadati</taxon>
        <taxon>Bacteroidota</taxon>
        <taxon>Cytophagia</taxon>
        <taxon>Cytophagales</taxon>
        <taxon>Cytophagaceae</taxon>
        <taxon>Spirosoma</taxon>
    </lineage>
</organism>
<comment type="similarity">
    <text evidence="1">Belongs to the AB hydrolase superfamily.</text>
</comment>
<dbReference type="Proteomes" id="UP000474175">
    <property type="component" value="Unassembled WGS sequence"/>
</dbReference>
<comment type="caution">
    <text evidence="4">The sequence shown here is derived from an EMBL/GenBank/DDBJ whole genome shotgun (WGS) entry which is preliminary data.</text>
</comment>
<evidence type="ECO:0000259" key="3">
    <source>
        <dbReference type="Pfam" id="PF12697"/>
    </source>
</evidence>